<reference evidence="4 5" key="1">
    <citation type="journal article" date="2017" name="ISME J.">
        <title>Energy and carbon metabolisms in a deep terrestrial subsurface fluid microbial community.</title>
        <authorList>
            <person name="Momper L."/>
            <person name="Jungbluth S.P."/>
            <person name="Lee M.D."/>
            <person name="Amend J.P."/>
        </authorList>
    </citation>
    <scope>NUCLEOTIDE SEQUENCE [LARGE SCALE GENOMIC DNA]</scope>
    <source>
        <strain evidence="4">SURF_46</strain>
    </source>
</reference>
<sequence length="313" mass="35645">MIIMFSRLFTWIKNNKLTSLLIAFIVYKFFNPFDVIQNFTGYNRSYDYSDSIGYDMPMMESLSGTSAKVSLGRGGIMPPNEAAPTPDIQDRMVITESYISLQVENVTSSIDEIKKLVIDKEGYVVNTYLSRPEFGEEATVQIRVPTESIDEILSHLRSNSVKVVTENISGRDITDEYVDIEERIRQLERNKERLEGFLDTARNVDEIMKILPQIQSLQNQIDSYVGRIQYLEGASSTSLITIYLSTDELSLPYAPVKSWRPDAIFKQATRSLIVSLQKLGTFTIWLGVYSVLIVPAITLVLVVVTLVKRRRQQ</sequence>
<keyword evidence="1" id="KW-0175">Coiled coil</keyword>
<dbReference type="EMBL" id="QZJF01000006">
    <property type="protein sequence ID" value="RJR27845.1"/>
    <property type="molecule type" value="Genomic_DNA"/>
</dbReference>
<evidence type="ECO:0000313" key="5">
    <source>
        <dbReference type="Proteomes" id="UP000265540"/>
    </source>
</evidence>
<evidence type="ECO:0000259" key="3">
    <source>
        <dbReference type="Pfam" id="PF14257"/>
    </source>
</evidence>
<evidence type="ECO:0000256" key="1">
    <source>
        <dbReference type="SAM" id="Coils"/>
    </source>
</evidence>
<protein>
    <submittedName>
        <fullName evidence="4">DUF4349 domain-containing protein</fullName>
    </submittedName>
</protein>
<proteinExistence type="predicted"/>
<accession>A0A3A4ZF90</accession>
<feature type="domain" description="DUF4349" evidence="3">
    <location>
        <begin position="91"/>
        <end position="300"/>
    </location>
</feature>
<organism evidence="4 5">
    <name type="scientific">candidate division WWE3 bacterium</name>
    <dbReference type="NCBI Taxonomy" id="2053526"/>
    <lineage>
        <taxon>Bacteria</taxon>
        <taxon>Katanobacteria</taxon>
    </lineage>
</organism>
<dbReference type="AlphaFoldDB" id="A0A3A4ZF90"/>
<dbReference type="Pfam" id="PF14257">
    <property type="entry name" value="DUF4349"/>
    <property type="match status" value="1"/>
</dbReference>
<keyword evidence="2" id="KW-1133">Transmembrane helix</keyword>
<keyword evidence="2" id="KW-0812">Transmembrane</keyword>
<dbReference type="InterPro" id="IPR025645">
    <property type="entry name" value="DUF4349"/>
</dbReference>
<gene>
    <name evidence="4" type="ORF">C4561_00985</name>
</gene>
<evidence type="ECO:0000256" key="2">
    <source>
        <dbReference type="SAM" id="Phobius"/>
    </source>
</evidence>
<feature type="coiled-coil region" evidence="1">
    <location>
        <begin position="170"/>
        <end position="204"/>
    </location>
</feature>
<feature type="transmembrane region" description="Helical" evidence="2">
    <location>
        <begin position="282"/>
        <end position="307"/>
    </location>
</feature>
<keyword evidence="2" id="KW-0472">Membrane</keyword>
<evidence type="ECO:0000313" key="4">
    <source>
        <dbReference type="EMBL" id="RJR27845.1"/>
    </source>
</evidence>
<dbReference type="Proteomes" id="UP000265540">
    <property type="component" value="Unassembled WGS sequence"/>
</dbReference>
<name>A0A3A4ZF90_UNCKA</name>
<comment type="caution">
    <text evidence="4">The sequence shown here is derived from an EMBL/GenBank/DDBJ whole genome shotgun (WGS) entry which is preliminary data.</text>
</comment>